<keyword evidence="3" id="KW-1185">Reference proteome</keyword>
<evidence type="ECO:0008006" key="4">
    <source>
        <dbReference type="Google" id="ProtNLM"/>
    </source>
</evidence>
<evidence type="ECO:0000313" key="2">
    <source>
        <dbReference type="EMBL" id="KAL1650774.1"/>
    </source>
</evidence>
<evidence type="ECO:0000313" key="3">
    <source>
        <dbReference type="Proteomes" id="UP001521184"/>
    </source>
</evidence>
<reference evidence="2 3" key="1">
    <citation type="journal article" date="2023" name="Plant Dis.">
        <title>First Report of Diplodia intermedia Causing Canker and Dieback Diseases on Apple Trees in Canada.</title>
        <authorList>
            <person name="Ellouze W."/>
            <person name="Ilyukhin E."/>
            <person name="Sulman M."/>
            <person name="Ali S."/>
        </authorList>
    </citation>
    <scope>NUCLEOTIDE SEQUENCE [LARGE SCALE GENOMIC DNA]</scope>
    <source>
        <strain evidence="2 3">M45-28</strain>
    </source>
</reference>
<gene>
    <name evidence="2" type="ORF">SLS58_000892</name>
</gene>
<accession>A0ABR3U476</accession>
<dbReference type="EMBL" id="JAKEKT020000003">
    <property type="protein sequence ID" value="KAL1650774.1"/>
    <property type="molecule type" value="Genomic_DNA"/>
</dbReference>
<proteinExistence type="predicted"/>
<protein>
    <recommendedName>
        <fullName evidence="4">N-acetyltransferase domain-containing protein</fullName>
    </recommendedName>
</protein>
<name>A0ABR3U476_9PEZI</name>
<feature type="region of interest" description="Disordered" evidence="1">
    <location>
        <begin position="252"/>
        <end position="291"/>
    </location>
</feature>
<sequence length="393" mass="42016">MPLSLLHRRRRLGQAPVPLRTPNNFARATFASNPVADHVIVPEIDDENDSLSASSSSSTDVATSPTVSWLTVYQPSNLSDADTLDNSSSLQQMSSSSSSDLEAMASIDLFPTDMWSIAQRAATLGQRRYIALPTTTANNTITARASHVHALVTQQILPQNHHSGSTPRILIVWATASRAARSRGIMRALFTGALLAGTHPDILHPADAWGRPGETVPDARPVLSCSPAALLRCEEEILPLNPTIVFAEMPIPELDDDDDDNSDDDDDDAKGGSRKLRENKNKIRINSRKRQENEAAAAAAELWRAVAGFAGSAGDERSRVYTFLDPGAAADRRVARRLRSMMRLEGVEVPPLVARMAEAGIADPVDGGDKDGGGDGVEGDGDADEGGVSLGRC</sequence>
<dbReference type="Proteomes" id="UP001521184">
    <property type="component" value="Unassembled WGS sequence"/>
</dbReference>
<feature type="compositionally biased region" description="Basic and acidic residues" evidence="1">
    <location>
        <begin position="269"/>
        <end position="281"/>
    </location>
</feature>
<comment type="caution">
    <text evidence="2">The sequence shown here is derived from an EMBL/GenBank/DDBJ whole genome shotgun (WGS) entry which is preliminary data.</text>
</comment>
<evidence type="ECO:0000256" key="1">
    <source>
        <dbReference type="SAM" id="MobiDB-lite"/>
    </source>
</evidence>
<organism evidence="2 3">
    <name type="scientific">Diplodia intermedia</name>
    <dbReference type="NCBI Taxonomy" id="856260"/>
    <lineage>
        <taxon>Eukaryota</taxon>
        <taxon>Fungi</taxon>
        <taxon>Dikarya</taxon>
        <taxon>Ascomycota</taxon>
        <taxon>Pezizomycotina</taxon>
        <taxon>Dothideomycetes</taxon>
        <taxon>Dothideomycetes incertae sedis</taxon>
        <taxon>Botryosphaeriales</taxon>
        <taxon>Botryosphaeriaceae</taxon>
        <taxon>Diplodia</taxon>
    </lineage>
</organism>
<feature type="region of interest" description="Disordered" evidence="1">
    <location>
        <begin position="361"/>
        <end position="393"/>
    </location>
</feature>
<feature type="compositionally biased region" description="Acidic residues" evidence="1">
    <location>
        <begin position="253"/>
        <end position="268"/>
    </location>
</feature>